<dbReference type="InterPro" id="IPR006769">
    <property type="entry name" value="MCU_C"/>
</dbReference>
<feature type="domain" description="Calcium uniporter protein C-terminal" evidence="11">
    <location>
        <begin position="156"/>
        <end position="314"/>
    </location>
</feature>
<keyword evidence="3" id="KW-0813">Transport</keyword>
<comment type="subcellular location">
    <subcellularLocation>
        <location evidence="1">Membrane</location>
        <topology evidence="1">Multi-pass membrane protein</topology>
    </subcellularLocation>
</comment>
<evidence type="ECO:0000259" key="11">
    <source>
        <dbReference type="Pfam" id="PF04678"/>
    </source>
</evidence>
<keyword evidence="7 10" id="KW-1133">Transmembrane helix</keyword>
<evidence type="ECO:0000256" key="6">
    <source>
        <dbReference type="ARBA" id="ARBA00022837"/>
    </source>
</evidence>
<name>A0AAD8JPU4_9APIA</name>
<dbReference type="AlphaFoldDB" id="A0AAD8JPU4"/>
<evidence type="ECO:0000313" key="13">
    <source>
        <dbReference type="Proteomes" id="UP001237642"/>
    </source>
</evidence>
<dbReference type="Proteomes" id="UP001237642">
    <property type="component" value="Unassembled WGS sequence"/>
</dbReference>
<feature type="transmembrane region" description="Helical" evidence="10">
    <location>
        <begin position="230"/>
        <end position="250"/>
    </location>
</feature>
<evidence type="ECO:0000313" key="12">
    <source>
        <dbReference type="EMBL" id="KAK1405715.1"/>
    </source>
</evidence>
<keyword evidence="6" id="KW-0106">Calcium</keyword>
<dbReference type="GO" id="GO:0051560">
    <property type="term" value="P:mitochondrial calcium ion homeostasis"/>
    <property type="evidence" value="ECO:0007669"/>
    <property type="project" value="InterPro"/>
</dbReference>
<evidence type="ECO:0000256" key="10">
    <source>
        <dbReference type="SAM" id="Phobius"/>
    </source>
</evidence>
<dbReference type="PANTHER" id="PTHR13462">
    <property type="entry name" value="CALCIUM UNIPORTER PROTEIN, MITOCHONDRIAL"/>
    <property type="match status" value="1"/>
</dbReference>
<dbReference type="InterPro" id="IPR039055">
    <property type="entry name" value="MCU_fam"/>
</dbReference>
<dbReference type="GO" id="GO:0015292">
    <property type="term" value="F:uniporter activity"/>
    <property type="evidence" value="ECO:0007669"/>
    <property type="project" value="TreeGrafter"/>
</dbReference>
<feature type="transmembrane region" description="Helical" evidence="10">
    <location>
        <begin position="256"/>
        <end position="276"/>
    </location>
</feature>
<evidence type="ECO:0000256" key="9">
    <source>
        <dbReference type="ARBA" id="ARBA00023136"/>
    </source>
</evidence>
<organism evidence="12 13">
    <name type="scientific">Heracleum sosnowskyi</name>
    <dbReference type="NCBI Taxonomy" id="360622"/>
    <lineage>
        <taxon>Eukaryota</taxon>
        <taxon>Viridiplantae</taxon>
        <taxon>Streptophyta</taxon>
        <taxon>Embryophyta</taxon>
        <taxon>Tracheophyta</taxon>
        <taxon>Spermatophyta</taxon>
        <taxon>Magnoliopsida</taxon>
        <taxon>eudicotyledons</taxon>
        <taxon>Gunneridae</taxon>
        <taxon>Pentapetalae</taxon>
        <taxon>asterids</taxon>
        <taxon>campanulids</taxon>
        <taxon>Apiales</taxon>
        <taxon>Apiaceae</taxon>
        <taxon>Apioideae</taxon>
        <taxon>apioid superclade</taxon>
        <taxon>Tordylieae</taxon>
        <taxon>Tordyliinae</taxon>
        <taxon>Heracleum</taxon>
    </lineage>
</organism>
<dbReference type="GO" id="GO:0036444">
    <property type="term" value="P:calcium import into the mitochondrion"/>
    <property type="evidence" value="ECO:0007669"/>
    <property type="project" value="TreeGrafter"/>
</dbReference>
<keyword evidence="13" id="KW-1185">Reference proteome</keyword>
<evidence type="ECO:0000256" key="1">
    <source>
        <dbReference type="ARBA" id="ARBA00004141"/>
    </source>
</evidence>
<dbReference type="PANTHER" id="PTHR13462:SF17">
    <property type="entry name" value="CALCIUM UNIPORTER PROTEIN 4, MITOCHONDRIAL"/>
    <property type="match status" value="1"/>
</dbReference>
<dbReference type="Pfam" id="PF04678">
    <property type="entry name" value="MCU"/>
    <property type="match status" value="1"/>
</dbReference>
<protein>
    <submittedName>
        <fullName evidence="12">Calcium uniporter protein</fullName>
    </submittedName>
</protein>
<reference evidence="12" key="2">
    <citation type="submission" date="2023-05" db="EMBL/GenBank/DDBJ databases">
        <authorList>
            <person name="Schelkunov M.I."/>
        </authorList>
    </citation>
    <scope>NUCLEOTIDE SEQUENCE</scope>
    <source>
        <strain evidence="12">Hsosn_3</strain>
        <tissue evidence="12">Leaf</tissue>
    </source>
</reference>
<keyword evidence="4" id="KW-0109">Calcium transport</keyword>
<evidence type="ECO:0000256" key="4">
    <source>
        <dbReference type="ARBA" id="ARBA00022568"/>
    </source>
</evidence>
<reference evidence="12" key="1">
    <citation type="submission" date="2023-02" db="EMBL/GenBank/DDBJ databases">
        <title>Genome of toxic invasive species Heracleum sosnowskyi carries increased number of genes despite the absence of recent whole-genome duplications.</title>
        <authorList>
            <person name="Schelkunov M."/>
            <person name="Shtratnikova V."/>
            <person name="Makarenko M."/>
            <person name="Klepikova A."/>
            <person name="Omelchenko D."/>
            <person name="Novikova G."/>
            <person name="Obukhova E."/>
            <person name="Bogdanov V."/>
            <person name="Penin A."/>
            <person name="Logacheva M."/>
        </authorList>
    </citation>
    <scope>NUCLEOTIDE SEQUENCE</scope>
    <source>
        <strain evidence="12">Hsosn_3</strain>
        <tissue evidence="12">Leaf</tissue>
    </source>
</reference>
<evidence type="ECO:0000256" key="2">
    <source>
        <dbReference type="ARBA" id="ARBA00005653"/>
    </source>
</evidence>
<dbReference type="GO" id="GO:0005262">
    <property type="term" value="F:calcium channel activity"/>
    <property type="evidence" value="ECO:0007669"/>
    <property type="project" value="TreeGrafter"/>
</dbReference>
<keyword evidence="8" id="KW-0406">Ion transport</keyword>
<comment type="similarity">
    <text evidence="2">Belongs to the MCU (TC 1.A.77) family.</text>
</comment>
<evidence type="ECO:0000256" key="8">
    <source>
        <dbReference type="ARBA" id="ARBA00023065"/>
    </source>
</evidence>
<evidence type="ECO:0000256" key="5">
    <source>
        <dbReference type="ARBA" id="ARBA00022692"/>
    </source>
</evidence>
<comment type="caution">
    <text evidence="12">The sequence shown here is derived from an EMBL/GenBank/DDBJ whole genome shotgun (WGS) entry which is preliminary data.</text>
</comment>
<evidence type="ECO:0000256" key="7">
    <source>
        <dbReference type="ARBA" id="ARBA00022989"/>
    </source>
</evidence>
<proteinExistence type="inferred from homology"/>
<sequence length="336" mass="38678">MALRRTISKRLFNKTLTKFSPAPVIHQNGAKTSFQRELITSPDSTNDGKGFFRRFLQLRSINQSSGKLPEFLSVPVGDKLREKLWPINYVSLDNRIRFDGLSPPENVGGISVHEAKKILRSARLEKLRSTLKKIPANSVVYSEFVKICSDVCENDQQGLECAKMLDEAGNVIVLGNIVFLRPDQVARSMEKLIYETIATPNDSRKEQLREMEKQKALIDRKAESMVRAELYGGLGFMVLQTLGFMRLTFWELSWDVMEPICFFVTSLHFALAYAFFLRTSKEPTFEGFFQRRFKAKQEKLMKIHKFDVEKYNQLCQAFYPNFSESPKFGDFGKCCL</sequence>
<keyword evidence="5 10" id="KW-0812">Transmembrane</keyword>
<dbReference type="GO" id="GO:1990246">
    <property type="term" value="C:uniplex complex"/>
    <property type="evidence" value="ECO:0007669"/>
    <property type="project" value="TreeGrafter"/>
</dbReference>
<keyword evidence="9 10" id="KW-0472">Membrane</keyword>
<dbReference type="EMBL" id="JAUIZM010000001">
    <property type="protein sequence ID" value="KAK1405715.1"/>
    <property type="molecule type" value="Genomic_DNA"/>
</dbReference>
<accession>A0AAD8JPU4</accession>
<evidence type="ECO:0000256" key="3">
    <source>
        <dbReference type="ARBA" id="ARBA00022448"/>
    </source>
</evidence>
<gene>
    <name evidence="12" type="ORF">POM88_005320</name>
</gene>